<name>A0ABR2K8A8_9EUKA</name>
<dbReference type="Proteomes" id="UP001470230">
    <property type="component" value="Unassembled WGS sequence"/>
</dbReference>
<feature type="compositionally biased region" description="Acidic residues" evidence="1">
    <location>
        <begin position="1674"/>
        <end position="1701"/>
    </location>
</feature>
<comment type="caution">
    <text evidence="2">The sequence shown here is derived from an EMBL/GenBank/DDBJ whole genome shotgun (WGS) entry which is preliminary data.</text>
</comment>
<sequence>MSNTQKIYFTARDSDYLHKIIYRKDWQALIELASINITKNDLLFRYFQTDESKEVLKSMTEDQILTLIDYSSEDFANNILDRMESLCDSDTKFTNIALNLMKDVYGHGGHLRRSSIVKCLPINVLKIIIDCRIPFDEFHFGPNKQEFFLYILQALSGNSKNNYNYKNLKENDTLKQIFTYIIVESNTFPLGRREVFKEVIQSFRESFMYIENNDNIKPDSSLINHIINPIYNLIIRGLENPYWDYKNDLEIISQLKSIFDEFYYSKYFRPTAKLPILLGTGNESLLSNSKVLEETKVITRNYYYKVFKKAVEDNKDNFNDEIASLFFLNIPMLKYIRELDDKVYKKLFKTTIEVTVRNLIEKKSSENFSYCCRLLSPAVADSNCFFPRYEECILFIKTVISKIFAKKSTLNVDVTTYPEICLYLLNSLTKKQVESTNVSYLVEKANESVHTPLDFLDDDMRNKLILGIIRHPVDDTKFTHIITSNNPTTLVKLIYYMKNVEDAKLILPRYKRSTVDKYGFREYENSKMNLVEIFLHTLKFWENQDKTIFTQGYISYYQFVRKILIESIVKKDIELKKAAIDAYYRFSELVSLKKNAKYIDIRIKIASKTFLMPVAVIVGSEIDPKFVENYIKKFIEPFNSHSYHHILSETISRSHVELEYDDDIDSSFINSINIDQQYAISTRLILQLIKSNAVKDFSIYTDVDTIDEFFVSKKKYFNYIKNRFENQNRIILAVCNPLLTEYPLSIEMNSPQIDHTDLTFPKFQVSQFVFLELARFVGEEFSNYSPKMFNTNLTKTLIQIQEFLKKLPGEGSDTFQYYFTLDQPTVDTDEKEYSEQSHYEINVLYSHSFFHFLNEINRGENSIYNDECYEIIKKAYIARFLNEEDFLKQQNLPAPRFDGFDIFVKFRKHRDARSIFNLLLYKERVDSYKYNIYRDTNGINDKLKEQIEKFYANSRMLGDRTIDDEFTIDQTIHRNHSKSETAGPAKYRKNIHKAFTQLIDALNKSDANDFSKEFDSLVLLKNFNAIRKSGSSSESYSMLTKLFDLLIDDFVSNKMDDKKLYKNRLATTEDVYKFMLIVSNLAGSNLGQLNNLEKLTKLSEKVVSEKVNNNREMKLFENILKSGNLEQILVSMNCSLFSINAATFSEYLLRRTSLSQNKSLINGLINEVTTNNRPILDEFHVALSSMAIHPLFVGYPIPGTNLEYLKKITSKSLTVKRSSCANAVYYAIMNFTSGKPVPLAEIMDVITSAHEKCPDEITAFFCLLISEQTSIEKMNQLPALRDLADSQALPTHFIIKQGPKLQIPKEIGDLYYGVIEKVILSGLKSKKSHIYELTVTVLNELDVSTEIQRIISPYIKKGLKDMEASEDNSALIRYATSFTMKNSNEIEGIFDIYCETLEKIKKHSFRILKANLQMNQNSPYPEAFKKLEETYLTIIETIEKPFNEFKQQEEMIKVSEFCRKLVKSLNINRPAVGRDIFFKLVSYSSIFGDENIEEMVNLYKEDKKEGSLSCFIKIVTNHDELVINVPSSIENIYYKLRSSFTVKHTIELSKSLFESQSKLNVSLQRAYHLAQLLAPDVLSHMPEEKDLSNDQQLVEILSNLGIFCKNNQAVPYPVDTQEVLRESGEAPLQKQQLMLNKMVMPMRKANGMAAKTEEVDADDFEQEDEMLLQQFSEDAVDAEDAQDEVDIDEGAGNNDDEEVDGNQDQARDAFDVFQ</sequence>
<feature type="region of interest" description="Disordered" evidence="1">
    <location>
        <begin position="1659"/>
        <end position="1714"/>
    </location>
</feature>
<feature type="compositionally biased region" description="Basic and acidic residues" evidence="1">
    <location>
        <begin position="1705"/>
        <end position="1714"/>
    </location>
</feature>
<proteinExistence type="predicted"/>
<accession>A0ABR2K8A8</accession>
<organism evidence="2 3">
    <name type="scientific">Tritrichomonas musculus</name>
    <dbReference type="NCBI Taxonomy" id="1915356"/>
    <lineage>
        <taxon>Eukaryota</taxon>
        <taxon>Metamonada</taxon>
        <taxon>Parabasalia</taxon>
        <taxon>Tritrichomonadida</taxon>
        <taxon>Tritrichomonadidae</taxon>
        <taxon>Tritrichomonas</taxon>
    </lineage>
</organism>
<evidence type="ECO:0000313" key="2">
    <source>
        <dbReference type="EMBL" id="KAK8887354.1"/>
    </source>
</evidence>
<evidence type="ECO:0000313" key="3">
    <source>
        <dbReference type="Proteomes" id="UP001470230"/>
    </source>
</evidence>
<gene>
    <name evidence="2" type="ORF">M9Y10_038394</name>
</gene>
<evidence type="ECO:0000256" key="1">
    <source>
        <dbReference type="SAM" id="MobiDB-lite"/>
    </source>
</evidence>
<dbReference type="EMBL" id="JAPFFF010000006">
    <property type="protein sequence ID" value="KAK8887354.1"/>
    <property type="molecule type" value="Genomic_DNA"/>
</dbReference>
<keyword evidence="3" id="KW-1185">Reference proteome</keyword>
<protein>
    <recommendedName>
        <fullName evidence="4">HECT domain-containing protein</fullName>
    </recommendedName>
</protein>
<evidence type="ECO:0008006" key="4">
    <source>
        <dbReference type="Google" id="ProtNLM"/>
    </source>
</evidence>
<reference evidence="2 3" key="1">
    <citation type="submission" date="2024-04" db="EMBL/GenBank/DDBJ databases">
        <title>Tritrichomonas musculus Genome.</title>
        <authorList>
            <person name="Alves-Ferreira E."/>
            <person name="Grigg M."/>
            <person name="Lorenzi H."/>
            <person name="Galac M."/>
        </authorList>
    </citation>
    <scope>NUCLEOTIDE SEQUENCE [LARGE SCALE GENOMIC DNA]</scope>
    <source>
        <strain evidence="2 3">EAF2021</strain>
    </source>
</reference>